<evidence type="ECO:0000313" key="1">
    <source>
        <dbReference type="Ensembl" id="ENSSPAP00000001862.1"/>
    </source>
</evidence>
<dbReference type="GeneTree" id="ENSGT01080000258337"/>
<name>A0A3B4ZJQ3_9TELE</name>
<dbReference type="Ensembl" id="ENSSPAT00000001894.1">
    <property type="protein sequence ID" value="ENSSPAP00000001862.1"/>
    <property type="gene ID" value="ENSSPAG00000001427.1"/>
</dbReference>
<organism evidence="1">
    <name type="scientific">Stegastes partitus</name>
    <name type="common">bicolor damselfish</name>
    <dbReference type="NCBI Taxonomy" id="144197"/>
    <lineage>
        <taxon>Eukaryota</taxon>
        <taxon>Metazoa</taxon>
        <taxon>Chordata</taxon>
        <taxon>Craniata</taxon>
        <taxon>Vertebrata</taxon>
        <taxon>Euteleostomi</taxon>
        <taxon>Actinopterygii</taxon>
        <taxon>Neopterygii</taxon>
        <taxon>Teleostei</taxon>
        <taxon>Neoteleostei</taxon>
        <taxon>Acanthomorphata</taxon>
        <taxon>Ovalentaria</taxon>
        <taxon>Pomacentridae</taxon>
        <taxon>Stegastes</taxon>
    </lineage>
</organism>
<dbReference type="Gene3D" id="3.40.50.12700">
    <property type="match status" value="1"/>
</dbReference>
<accession>A0A3B4ZJQ3</accession>
<evidence type="ECO:0008006" key="2">
    <source>
        <dbReference type="Google" id="ProtNLM"/>
    </source>
</evidence>
<dbReference type="SUPFAM" id="SSF52266">
    <property type="entry name" value="SGNH hydrolase"/>
    <property type="match status" value="1"/>
</dbReference>
<reference evidence="1" key="1">
    <citation type="submission" date="2023-09" db="UniProtKB">
        <authorList>
            <consortium name="Ensembl"/>
        </authorList>
    </citation>
    <scope>IDENTIFICATION</scope>
</reference>
<dbReference type="CDD" id="cd00229">
    <property type="entry name" value="SGNH_hydrolase"/>
    <property type="match status" value="1"/>
</dbReference>
<dbReference type="AlphaFoldDB" id="A0A3B4ZJQ3"/>
<sequence length="209" mass="23039">MMCLNAPSGTGVSSPDFCPVFVFVLFLQSRKFFFTFVCDFMGSIRVSPRPVFGPLVWVPWWSSPPKPPAASSVIIGDSIVRNIKLHAAATSYAGKAVIHTGTNDISSQQSEVLKQDLTVFLNFLKTVESLFSGPLPSFHRGVGPFSRLLSLNMWLQSVCSVHNLVLIDHFNLFWERAAFFNRDGIDSSPQGSRALAANIRHAIVTIKHG</sequence>
<proteinExistence type="predicted"/>
<protein>
    <recommendedName>
        <fullName evidence="2">SGNH hydrolase-type esterase domain-containing protein</fullName>
    </recommendedName>
</protein>